<comment type="similarity">
    <text evidence="1">Belongs to the universal ribosomal protein uL29 family.</text>
</comment>
<evidence type="ECO:0000256" key="1">
    <source>
        <dbReference type="ARBA" id="ARBA00009254"/>
    </source>
</evidence>
<geneLocation type="plastid" evidence="4"/>
<sequence>MVYTYIMHNEELTNKILQLKRKLFELRLKKATKQDLQPHLFKYTRNLLTKLLTVKKQ</sequence>
<dbReference type="GO" id="GO:0005840">
    <property type="term" value="C:ribosome"/>
    <property type="evidence" value="ECO:0007669"/>
    <property type="project" value="UniProtKB-KW"/>
</dbReference>
<protein>
    <submittedName>
        <fullName evidence="4">Ribosomal protein L29</fullName>
    </submittedName>
</protein>
<reference evidence="4" key="1">
    <citation type="journal article" date="2016" name="BMC Biol.">
        <title>Parallel evolution of highly conserved plastid genome architecture in red seaweeds and seed plants.</title>
        <authorList>
            <person name="Lee J."/>
            <person name="Cho C.H."/>
            <person name="Park S.I."/>
            <person name="Choi J.W."/>
            <person name="Song H.S."/>
            <person name="West J.A."/>
            <person name="Bhattacharya D."/>
            <person name="Yoon H.S."/>
        </authorList>
    </citation>
    <scope>NUCLEOTIDE SEQUENCE</scope>
</reference>
<dbReference type="RefSeq" id="YP_009297692.1">
    <property type="nucleotide sequence ID" value="NC_031177.1"/>
</dbReference>
<evidence type="ECO:0000313" key="4">
    <source>
        <dbReference type="EMBL" id="AOM67236.1"/>
    </source>
</evidence>
<dbReference type="SUPFAM" id="SSF46561">
    <property type="entry name" value="Ribosomal protein L29 (L29p)"/>
    <property type="match status" value="1"/>
</dbReference>
<gene>
    <name evidence="4" type="primary">rpl29</name>
    <name evidence="4" type="ORF">Hrvl_176</name>
</gene>
<keyword evidence="3" id="KW-0687">Ribonucleoprotein</keyword>
<name>A0A1C9CFR4_9FLOR</name>
<dbReference type="InterPro" id="IPR001854">
    <property type="entry name" value="Ribosomal_uL29"/>
</dbReference>
<dbReference type="AlphaFoldDB" id="A0A1C9CFR4"/>
<proteinExistence type="inferred from homology"/>
<keyword evidence="4" id="KW-0934">Plastid</keyword>
<evidence type="ECO:0000256" key="2">
    <source>
        <dbReference type="ARBA" id="ARBA00022980"/>
    </source>
</evidence>
<dbReference type="Pfam" id="PF00831">
    <property type="entry name" value="Ribosomal_L29"/>
    <property type="match status" value="1"/>
</dbReference>
<dbReference type="EMBL" id="KX284723">
    <property type="protein sequence ID" value="AOM67236.1"/>
    <property type="molecule type" value="Genomic_DNA"/>
</dbReference>
<dbReference type="GO" id="GO:1990904">
    <property type="term" value="C:ribonucleoprotein complex"/>
    <property type="evidence" value="ECO:0007669"/>
    <property type="project" value="UniProtKB-KW"/>
</dbReference>
<keyword evidence="2 4" id="KW-0689">Ribosomal protein</keyword>
<dbReference type="Gene3D" id="1.10.287.310">
    <property type="match status" value="1"/>
</dbReference>
<evidence type="ECO:0000256" key="3">
    <source>
        <dbReference type="ARBA" id="ARBA00023274"/>
    </source>
</evidence>
<accession>A0A1C9CFR4</accession>
<organism evidence="4">
    <name type="scientific">Hildenbrandia rivularis</name>
    <dbReference type="NCBI Taxonomy" id="135206"/>
    <lineage>
        <taxon>Eukaryota</taxon>
        <taxon>Rhodophyta</taxon>
        <taxon>Florideophyceae</taxon>
        <taxon>Hildenbrandiophycidae</taxon>
        <taxon>Hildenbrandiales</taxon>
        <taxon>Hildenbrandiaceae</taxon>
        <taxon>Hildenbrandia</taxon>
    </lineage>
</organism>
<dbReference type="GO" id="GO:0006412">
    <property type="term" value="P:translation"/>
    <property type="evidence" value="ECO:0007669"/>
    <property type="project" value="InterPro"/>
</dbReference>
<dbReference type="InterPro" id="IPR036049">
    <property type="entry name" value="Ribosomal_uL29_sf"/>
</dbReference>
<dbReference type="NCBIfam" id="TIGR00012">
    <property type="entry name" value="L29"/>
    <property type="match status" value="1"/>
</dbReference>
<dbReference type="GeneID" id="29074248"/>
<dbReference type="GO" id="GO:0003735">
    <property type="term" value="F:structural constituent of ribosome"/>
    <property type="evidence" value="ECO:0007669"/>
    <property type="project" value="InterPro"/>
</dbReference>